<feature type="compositionally biased region" description="Polar residues" evidence="6">
    <location>
        <begin position="1169"/>
        <end position="1178"/>
    </location>
</feature>
<dbReference type="PROSITE" id="PS50888">
    <property type="entry name" value="BHLH"/>
    <property type="match status" value="1"/>
</dbReference>
<dbReference type="Gene3D" id="2.60.40.820">
    <property type="entry name" value="Transcription factor, T-box"/>
    <property type="match status" value="1"/>
</dbReference>
<keyword evidence="2 5" id="KW-0238">DNA-binding</keyword>
<feature type="region of interest" description="Disordered" evidence="6">
    <location>
        <begin position="1667"/>
        <end position="1704"/>
    </location>
</feature>
<name>A0ABD0WYG6_UMBPY</name>
<dbReference type="PROSITE" id="PS50252">
    <property type="entry name" value="TBOX_3"/>
    <property type="match status" value="1"/>
</dbReference>
<feature type="compositionally biased region" description="Polar residues" evidence="6">
    <location>
        <begin position="1690"/>
        <end position="1701"/>
    </location>
</feature>
<feature type="compositionally biased region" description="Low complexity" evidence="6">
    <location>
        <begin position="389"/>
        <end position="401"/>
    </location>
</feature>
<dbReference type="GO" id="GO:0005634">
    <property type="term" value="C:nucleus"/>
    <property type="evidence" value="ECO:0007669"/>
    <property type="project" value="UniProtKB-SubCell"/>
</dbReference>
<feature type="region of interest" description="Disordered" evidence="6">
    <location>
        <begin position="1161"/>
        <end position="1180"/>
    </location>
</feature>
<dbReference type="Pfam" id="PF16059">
    <property type="entry name" value="MGA_dom"/>
    <property type="match status" value="1"/>
</dbReference>
<feature type="compositionally biased region" description="Polar residues" evidence="6">
    <location>
        <begin position="2328"/>
        <end position="2352"/>
    </location>
</feature>
<feature type="compositionally biased region" description="Basic and acidic residues" evidence="6">
    <location>
        <begin position="1872"/>
        <end position="1892"/>
    </location>
</feature>
<evidence type="ECO:0000256" key="1">
    <source>
        <dbReference type="ARBA" id="ARBA00023015"/>
    </source>
</evidence>
<dbReference type="PRINTS" id="PR00937">
    <property type="entry name" value="TBOX"/>
</dbReference>
<dbReference type="SUPFAM" id="SSF49417">
    <property type="entry name" value="p53-like transcription factors"/>
    <property type="match status" value="1"/>
</dbReference>
<feature type="region of interest" description="Disordered" evidence="6">
    <location>
        <begin position="389"/>
        <end position="418"/>
    </location>
</feature>
<dbReference type="PANTHER" id="PTHR11267">
    <property type="entry name" value="T-BOX PROTEIN-RELATED"/>
    <property type="match status" value="1"/>
</dbReference>
<feature type="region of interest" description="Disordered" evidence="6">
    <location>
        <begin position="891"/>
        <end position="938"/>
    </location>
</feature>
<feature type="region of interest" description="Disordered" evidence="6">
    <location>
        <begin position="2120"/>
        <end position="2173"/>
    </location>
</feature>
<dbReference type="InterPro" id="IPR032060">
    <property type="entry name" value="MGA_dom"/>
</dbReference>
<protein>
    <recommendedName>
        <fullName evidence="11">MAX gene-associated protein-like</fullName>
    </recommendedName>
</protein>
<dbReference type="Gene3D" id="4.10.280.10">
    <property type="entry name" value="Helix-loop-helix DNA-binding domain"/>
    <property type="match status" value="1"/>
</dbReference>
<dbReference type="InterPro" id="IPR017956">
    <property type="entry name" value="AT_hook_DNA-bd_motif"/>
</dbReference>
<reference evidence="9 10" key="1">
    <citation type="submission" date="2024-06" db="EMBL/GenBank/DDBJ databases">
        <authorList>
            <person name="Pan Q."/>
            <person name="Wen M."/>
            <person name="Jouanno E."/>
            <person name="Zahm M."/>
            <person name="Klopp C."/>
            <person name="Cabau C."/>
            <person name="Louis A."/>
            <person name="Berthelot C."/>
            <person name="Parey E."/>
            <person name="Roest Crollius H."/>
            <person name="Montfort J."/>
            <person name="Robinson-Rechavi M."/>
            <person name="Bouchez O."/>
            <person name="Lampietro C."/>
            <person name="Lopez Roques C."/>
            <person name="Donnadieu C."/>
            <person name="Postlethwait J."/>
            <person name="Bobe J."/>
            <person name="Verreycken H."/>
            <person name="Guiguen Y."/>
        </authorList>
    </citation>
    <scope>NUCLEOTIDE SEQUENCE [LARGE SCALE GENOMIC DNA]</scope>
    <source>
        <strain evidence="9">Up_M1</strain>
        <tissue evidence="9">Testis</tissue>
    </source>
</reference>
<feature type="compositionally biased region" description="Acidic residues" evidence="6">
    <location>
        <begin position="1820"/>
        <end position="1849"/>
    </location>
</feature>
<dbReference type="PANTHER" id="PTHR11267:SF32">
    <property type="entry name" value="MAX GENE-ASSOCIATED PROTEIN"/>
    <property type="match status" value="1"/>
</dbReference>
<keyword evidence="1" id="KW-0805">Transcription regulation</keyword>
<feature type="region of interest" description="Disordered" evidence="6">
    <location>
        <begin position="1439"/>
        <end position="1470"/>
    </location>
</feature>
<comment type="caution">
    <text evidence="5">Lacks conserved residue(s) required for the propagation of feature annotation.</text>
</comment>
<feature type="compositionally biased region" description="Polar residues" evidence="6">
    <location>
        <begin position="339"/>
        <end position="349"/>
    </location>
</feature>
<keyword evidence="4 5" id="KW-0539">Nucleus</keyword>
<dbReference type="InterPro" id="IPR008967">
    <property type="entry name" value="p53-like_TF_DNA-bd_sf"/>
</dbReference>
<dbReference type="InterPro" id="IPR036960">
    <property type="entry name" value="T-box_sf"/>
</dbReference>
<dbReference type="PRINTS" id="PR00929">
    <property type="entry name" value="ATHOOK"/>
</dbReference>
<evidence type="ECO:0000256" key="5">
    <source>
        <dbReference type="PROSITE-ProRule" id="PRU00201"/>
    </source>
</evidence>
<feature type="compositionally biased region" description="Low complexity" evidence="6">
    <location>
        <begin position="2010"/>
        <end position="2030"/>
    </location>
</feature>
<feature type="region of interest" description="Disordered" evidence="6">
    <location>
        <begin position="1286"/>
        <end position="1327"/>
    </location>
</feature>
<comment type="subcellular location">
    <subcellularLocation>
        <location evidence="5">Nucleus</location>
    </subcellularLocation>
</comment>
<feature type="region of interest" description="Disordered" evidence="6">
    <location>
        <begin position="2416"/>
        <end position="2550"/>
    </location>
</feature>
<dbReference type="InterPro" id="IPR046360">
    <property type="entry name" value="T-box_DNA-bd"/>
</dbReference>
<feature type="compositionally biased region" description="Basic residues" evidence="6">
    <location>
        <begin position="2363"/>
        <end position="2372"/>
    </location>
</feature>
<evidence type="ECO:0000256" key="6">
    <source>
        <dbReference type="SAM" id="MobiDB-lite"/>
    </source>
</evidence>
<feature type="region of interest" description="Disordered" evidence="6">
    <location>
        <begin position="1187"/>
        <end position="1217"/>
    </location>
</feature>
<feature type="compositionally biased region" description="Low complexity" evidence="6">
    <location>
        <begin position="1450"/>
        <end position="1464"/>
    </location>
</feature>
<evidence type="ECO:0000313" key="10">
    <source>
        <dbReference type="Proteomes" id="UP001557470"/>
    </source>
</evidence>
<gene>
    <name evidence="9" type="ORF">UPYG_G00255840</name>
</gene>
<feature type="compositionally biased region" description="Polar residues" evidence="6">
    <location>
        <begin position="2416"/>
        <end position="2429"/>
    </location>
</feature>
<dbReference type="InterPro" id="IPR001699">
    <property type="entry name" value="TF_T-box"/>
</dbReference>
<feature type="region of interest" description="Disordered" evidence="6">
    <location>
        <begin position="521"/>
        <end position="582"/>
    </location>
</feature>
<dbReference type="Proteomes" id="UP001557470">
    <property type="component" value="Unassembled WGS sequence"/>
</dbReference>
<sequence length="2550" mass="275643">MEERIEDPNITTSVNTSISSDCIYAELSRANKDGNIPKELSPHSEASLAISVSIDSNTTKESSVTVASPLGRKGNIEAKPSPNAGLKKSCADLALPSATVGPVPGDLLTDEEGLSAVRSCGNVVVTLENSSVWKEFHRCGTEMILTKPGRRMFPYCRYRLTGLEPSRRYALFLSITPVDPYRHRWNLKEWEPSGTGEPHAQGSCRVFIHQDSSALGKFWMATLVSFYKLKLTNHCLDREGLVLLHSMHHYRPSLHVIPVADGDGLGFDPKLLDLEHLGSEVMTFTFPQTEFYAVTAYQNTRITQLKIDYNPFAKGFREESGSPRLTKPKLDQSLAGKGSTRSPGLTSTKADGGERTEQTVTVNVMADLSIKNCSSQSVEAVLGALKRISPSSAPTADSDPSQTDVSASEEGLDLDDSDSDHVFHKQYLRAQLALPTRATRPVAKLQAGVDRRGQREGAGGELDSTTHRSLTGESQNAKQSTLKAISCSESSNAEKMDSEVPESETIPHIEPLVTLTVAIPKPDADNLDSSTPKTPKLQNIKPKTSPPNRTPSPLTPCASPFVVPKPWKKGRKPGGNRWGNVTKVSKGTKVATVAVTTTSCPVTVAMQPELDDVEGLLFVSFTSKEALGVHVEDVAPINTSQITQEQPEKTVVESDEEKIVRLQAVLLQDLNTLKHRQTIHPVLQEVGLKLSTLDPGLAIDLQYLGVCLPLPPPLFSKLGNATSGDGSKSFVSRTGKTSDLTKIKGWRDKFTMTKETSHNPNRSAFCSDMLDQYLESEAQRIRDRAEAFSHNPLASVAYQLPVTSTSYVRTLDSVLKTRTPPPTPRAFSKPCPLSRKPLLYAALKMPPPPIHSSPPKVAKPTQSKQGHTSPALGKGRAASVLRPIQISSNNKSTVAKATAGVKVTSPAVQKSPPSKGTMRRESSPGGSLPGGLPGLSKGQLRLNGLSKIQLKMMEMEEAAFYQGHDRTHITTERLETALAALLTAQGIPKGRGPKASPVEGPDCGSEFCRLGCVCSSLARVSRGPLHCYRPDCMLGCSCFKRRITRHPTVKNQDLPVYTVSNVEHQVQASRGLHVSKLWDRSTGDDPEPLFTPKAGITIASPPPQIKQLTRISQPCPKRYKPRNPPEPSEQDKDPVYKYFESMMTCARVREFNSKPPPKVLHPGAHLFNENPSFNTPNREPQKINAILSPSNKPVAPGKSPSVQAKKPKGPEPTRQLEIQSECNWDQHRKLVLGVLCRRMTQNRLSEPFDIGPYHVRLLSNTSKRRSEGTILIFKICISKVEAKVASDGDESSSEATDNSSNDSYGDDKDEEDFPQPEPDQVGVTPFLTGMMPAGRLRARKKQPACPAVGLIQVNGKSYSQARLLLGQMGALHPANRLAAFVTGRLRSVAKTANSAPQKAKKTPAGLKAAATVGPPRGTGIISSMAKKVFQTSAGKNKFPPYRPMWSRGVKSTGKTFTGQTSTTTDSEDPAGSRMLVIPMAAAPAPPPNTAPPVGKMLLQTVSSSQGCKLYRQPNGQLIKLVPLNNMRPIKPKNQESVPGSATPQMLPPPPPLTSCPPPPHAPLIKFITGPSGALSLSQSSSSPVSLTVSSSLKTPSFLGHTGTYSFRICPPPAGDQGSKGQGSAEGTAGVALPGGFTLIQLPKPGVPEGAPRLPTLIRTTAIGEAVRASHKVDSSLETKPSSGPAGEQAQEIQQHTPSSPAVPSGLKQVKLEDQSYIPVLNTNTPNSRSVLDQKKQSNTETKVPKSEHRSIKAKTPSWAEPNELTCNEQMLSDESDTEKREVGEVGEGLPLWSPESWKKDTNFSRFSSQRMHPDFKVDDSDSEDSSNDSDSDSDEYTSQNEEEAVDIETVEERRQGIAIAQMRAAVKHTKKNCQDEKTAPRPTEKRDKREEEGSGSGEGSGPKSRTLTERLRRGEHQKLFTRLKQVLFMEEMDPKVSKLHLLSQALKEIRTLSVDSESLQEKKRMLMEIQSVYVKEIAYMSGKPEQLIKAKLKEIWETKRTFAAQRRKASTPSSSTTQPPSSAPLTPSSNTLTVSKVSLAGSQDPAGVTSGSVKPVAAVLRTKNGKILLPASMLPASMLHPSRTGRAVYKLKVMKRPATPTPSSSTPPASERADHVLKEGRAEEKQPSPPNIYPSQPLCQTSNPQLHSDMKDQVPMKAKPPSGNPAGERPDGVEEELQAPNCNRSSEEIFTAKDNRSTAKKYLINKKSIKRLSTMCPLVEIEPINSDIWRLLEEPQVGGESDPDGWGLSLTKGEAAMLVKALSEHEDMVVARKDKDGSVQHKGNKNSVMPMGRSIKKSRKDCSELQEENGQEDVALTPEKVDEVLVTPTENDGFTTQKATGGSLSSQKTNSVVAPDGLETPPLKRKRGRPRSAFKTPPAELLTAPPAPRGRPPKDQRIGVYSPVVTTVDSTASVMQAAPCTSTPASQPADSPLKRATNSSATRGRPPKLRKSGDGSCSPPVTRAGISPARYTRAGGSSVVKTEVSAAKLARGDSPANATRAAVNSPAPTTKGSPGNTPQTGRQRGTRPVTRAVAVKDSGIGKRTMRSDKS</sequence>
<feature type="compositionally biased region" description="Polar residues" evidence="6">
    <location>
        <begin position="467"/>
        <end position="491"/>
    </location>
</feature>
<dbReference type="InterPro" id="IPR036638">
    <property type="entry name" value="HLH_DNA-bd_sf"/>
</dbReference>
<feature type="region of interest" description="Disordered" evidence="6">
    <location>
        <begin position="2275"/>
        <end position="2403"/>
    </location>
</feature>
<dbReference type="GO" id="GO:0003677">
    <property type="term" value="F:DNA binding"/>
    <property type="evidence" value="ECO:0007669"/>
    <property type="project" value="UniProtKB-UniRule"/>
</dbReference>
<feature type="compositionally biased region" description="Polar residues" evidence="6">
    <location>
        <begin position="2133"/>
        <end position="2146"/>
    </location>
</feature>
<feature type="compositionally biased region" description="Polar residues" evidence="6">
    <location>
        <begin position="2506"/>
        <end position="2523"/>
    </location>
</feature>
<feature type="domain" description="BHLH" evidence="8">
    <location>
        <begin position="1900"/>
        <end position="1952"/>
    </location>
</feature>
<feature type="compositionally biased region" description="Polar residues" evidence="6">
    <location>
        <begin position="1720"/>
        <end position="1730"/>
    </location>
</feature>
<dbReference type="EMBL" id="JAGEUA010000008">
    <property type="protein sequence ID" value="KAL0967708.1"/>
    <property type="molecule type" value="Genomic_DNA"/>
</dbReference>
<feature type="region of interest" description="Disordered" evidence="6">
    <location>
        <begin position="1095"/>
        <end position="1134"/>
    </location>
</feature>
<proteinExistence type="predicted"/>
<evidence type="ECO:0000259" key="8">
    <source>
        <dbReference type="PROSITE" id="PS50888"/>
    </source>
</evidence>
<feature type="compositionally biased region" description="Polar residues" evidence="6">
    <location>
        <begin position="1293"/>
        <end position="1303"/>
    </location>
</feature>
<feature type="region of interest" description="Disordered" evidence="6">
    <location>
        <begin position="1719"/>
        <end position="1913"/>
    </location>
</feature>
<feature type="domain" description="T-box" evidence="7">
    <location>
        <begin position="127"/>
        <end position="318"/>
    </location>
</feature>
<evidence type="ECO:0000313" key="9">
    <source>
        <dbReference type="EMBL" id="KAL0967708.1"/>
    </source>
</evidence>
<keyword evidence="3" id="KW-0804">Transcription</keyword>
<feature type="region of interest" description="Disordered" evidence="6">
    <location>
        <begin position="318"/>
        <end position="355"/>
    </location>
</feature>
<dbReference type="Pfam" id="PF00907">
    <property type="entry name" value="T-box"/>
    <property type="match status" value="1"/>
</dbReference>
<feature type="region of interest" description="Disordered" evidence="6">
    <location>
        <begin position="1530"/>
        <end position="1549"/>
    </location>
</feature>
<evidence type="ECO:0000256" key="4">
    <source>
        <dbReference type="ARBA" id="ARBA00023242"/>
    </source>
</evidence>
<feature type="compositionally biased region" description="Pro residues" evidence="6">
    <location>
        <begin position="544"/>
        <end position="554"/>
    </location>
</feature>
<dbReference type="SUPFAM" id="SSF47459">
    <property type="entry name" value="HLH, helix-loop-helix DNA-binding domain"/>
    <property type="match status" value="1"/>
</dbReference>
<keyword evidence="10" id="KW-1185">Reference proteome</keyword>
<feature type="compositionally biased region" description="Polar residues" evidence="6">
    <location>
        <begin position="527"/>
        <end position="537"/>
    </location>
</feature>
<feature type="region of interest" description="Disordered" evidence="6">
    <location>
        <begin position="2003"/>
        <end position="2030"/>
    </location>
</feature>
<feature type="region of interest" description="Disordered" evidence="6">
    <location>
        <begin position="443"/>
        <end position="506"/>
    </location>
</feature>
<evidence type="ECO:0008006" key="11">
    <source>
        <dbReference type="Google" id="ProtNLM"/>
    </source>
</evidence>
<evidence type="ECO:0000256" key="3">
    <source>
        <dbReference type="ARBA" id="ARBA00023163"/>
    </source>
</evidence>
<dbReference type="SMART" id="SM00425">
    <property type="entry name" value="TBOX"/>
    <property type="match status" value="1"/>
</dbReference>
<accession>A0ABD0WYG6</accession>
<feature type="compositionally biased region" description="Basic and acidic residues" evidence="6">
    <location>
        <begin position="1731"/>
        <end position="1750"/>
    </location>
</feature>
<comment type="caution">
    <text evidence="9">The sequence shown here is derived from an EMBL/GenBank/DDBJ whole genome shotgun (WGS) entry which is preliminary data.</text>
</comment>
<organism evidence="9 10">
    <name type="scientific">Umbra pygmaea</name>
    <name type="common">Eastern mudminnow</name>
    <dbReference type="NCBI Taxonomy" id="75934"/>
    <lineage>
        <taxon>Eukaryota</taxon>
        <taxon>Metazoa</taxon>
        <taxon>Chordata</taxon>
        <taxon>Craniata</taxon>
        <taxon>Vertebrata</taxon>
        <taxon>Euteleostomi</taxon>
        <taxon>Actinopterygii</taxon>
        <taxon>Neopterygii</taxon>
        <taxon>Teleostei</taxon>
        <taxon>Protacanthopterygii</taxon>
        <taxon>Esociformes</taxon>
        <taxon>Umbridae</taxon>
        <taxon>Umbra</taxon>
    </lineage>
</organism>
<dbReference type="InterPro" id="IPR011598">
    <property type="entry name" value="bHLH_dom"/>
</dbReference>
<evidence type="ECO:0000256" key="2">
    <source>
        <dbReference type="ARBA" id="ARBA00023125"/>
    </source>
</evidence>
<feature type="region of interest" description="Disordered" evidence="6">
    <location>
        <begin position="1391"/>
        <end position="1411"/>
    </location>
</feature>
<evidence type="ECO:0000259" key="7">
    <source>
        <dbReference type="PROSITE" id="PS50252"/>
    </source>
</evidence>
<feature type="region of interest" description="Disordered" evidence="6">
    <location>
        <begin position="843"/>
        <end position="877"/>
    </location>
</feature>